<keyword evidence="2" id="KW-1185">Reference proteome</keyword>
<comment type="caution">
    <text evidence="1">The sequence shown here is derived from an EMBL/GenBank/DDBJ whole genome shotgun (WGS) entry which is preliminary data.</text>
</comment>
<gene>
    <name evidence="1" type="ORF">MO867_20040</name>
</gene>
<proteinExistence type="predicted"/>
<sequence length="167" mass="18591">MKIQVESTTLDDKRKAVEHASDNATRALRKLEQHYNGGVVQSPTTGLVGASIPHVGNVYEAGEPLMSIYTGEAYVLAYLPNQYQFAIKPGLEVLVSSGRYQDKGILIETIPLSEALPQEFQNTFKPTERNQLAKIALLDPTMFPVNEKVTITLKLNWVDVAVDRFMK</sequence>
<dbReference type="Proteomes" id="UP001139028">
    <property type="component" value="Unassembled WGS sequence"/>
</dbReference>
<evidence type="ECO:0000313" key="1">
    <source>
        <dbReference type="EMBL" id="MCO1336625.1"/>
    </source>
</evidence>
<name>A0A9X2ERU0_9GAMM</name>
<evidence type="ECO:0000313" key="2">
    <source>
        <dbReference type="Proteomes" id="UP001139028"/>
    </source>
</evidence>
<dbReference type="EMBL" id="JALBWM010000163">
    <property type="protein sequence ID" value="MCO1336625.1"/>
    <property type="molecule type" value="Genomic_DNA"/>
</dbReference>
<reference evidence="1" key="1">
    <citation type="journal article" date="2022" name="Arch. Microbiol.">
        <title>Microbulbifer okhotskensis sp. nov., isolated from a deep bottom sediment of the Okhotsk Sea.</title>
        <authorList>
            <person name="Romanenko L."/>
            <person name="Kurilenko V."/>
            <person name="Otstavnykh N."/>
            <person name="Velansky P."/>
            <person name="Isaeva M."/>
            <person name="Mikhailov V."/>
        </authorList>
    </citation>
    <scope>NUCLEOTIDE SEQUENCE</scope>
    <source>
        <strain evidence="1">OS29</strain>
    </source>
</reference>
<accession>A0A9X2ERU0</accession>
<dbReference type="RefSeq" id="WP_252472411.1">
    <property type="nucleotide sequence ID" value="NZ_JALBWM010000163.1"/>
</dbReference>
<protein>
    <submittedName>
        <fullName evidence="1">HlyD family secretion protein</fullName>
    </submittedName>
</protein>
<dbReference type="AlphaFoldDB" id="A0A9X2ERU0"/>
<organism evidence="1 2">
    <name type="scientific">Microbulbifer okhotskensis</name>
    <dbReference type="NCBI Taxonomy" id="2926617"/>
    <lineage>
        <taxon>Bacteria</taxon>
        <taxon>Pseudomonadati</taxon>
        <taxon>Pseudomonadota</taxon>
        <taxon>Gammaproteobacteria</taxon>
        <taxon>Cellvibrionales</taxon>
        <taxon>Microbulbiferaceae</taxon>
        <taxon>Microbulbifer</taxon>
    </lineage>
</organism>